<evidence type="ECO:0000313" key="3">
    <source>
        <dbReference type="Proteomes" id="UP000016930"/>
    </source>
</evidence>
<dbReference type="AlphaFoldDB" id="M2PJ77"/>
<accession>M2PJ77</accession>
<proteinExistence type="predicted"/>
<dbReference type="HOGENOM" id="CLU_2352218_0_0_1"/>
<evidence type="ECO:0008006" key="4">
    <source>
        <dbReference type="Google" id="ProtNLM"/>
    </source>
</evidence>
<organism evidence="2 3">
    <name type="scientific">Ceriporiopsis subvermispora (strain B)</name>
    <name type="common">White-rot fungus</name>
    <name type="synonym">Gelatoporia subvermispora</name>
    <dbReference type="NCBI Taxonomy" id="914234"/>
    <lineage>
        <taxon>Eukaryota</taxon>
        <taxon>Fungi</taxon>
        <taxon>Dikarya</taxon>
        <taxon>Basidiomycota</taxon>
        <taxon>Agaricomycotina</taxon>
        <taxon>Agaricomycetes</taxon>
        <taxon>Polyporales</taxon>
        <taxon>Gelatoporiaceae</taxon>
        <taxon>Gelatoporia</taxon>
    </lineage>
</organism>
<feature type="compositionally biased region" description="Basic residues" evidence="1">
    <location>
        <begin position="46"/>
        <end position="55"/>
    </location>
</feature>
<evidence type="ECO:0000313" key="2">
    <source>
        <dbReference type="EMBL" id="EMD36259.1"/>
    </source>
</evidence>
<dbReference type="Proteomes" id="UP000016930">
    <property type="component" value="Unassembled WGS sequence"/>
</dbReference>
<feature type="non-terminal residue" evidence="2">
    <location>
        <position position="97"/>
    </location>
</feature>
<evidence type="ECO:0000256" key="1">
    <source>
        <dbReference type="SAM" id="MobiDB-lite"/>
    </source>
</evidence>
<feature type="non-terminal residue" evidence="2">
    <location>
        <position position="1"/>
    </location>
</feature>
<feature type="compositionally biased region" description="Low complexity" evidence="1">
    <location>
        <begin position="1"/>
        <end position="15"/>
    </location>
</feature>
<feature type="region of interest" description="Disordered" evidence="1">
    <location>
        <begin position="1"/>
        <end position="60"/>
    </location>
</feature>
<name>M2PJ77_CERS8</name>
<reference evidence="2 3" key="1">
    <citation type="journal article" date="2012" name="Proc. Natl. Acad. Sci. U.S.A.">
        <title>Comparative genomics of Ceriporiopsis subvermispora and Phanerochaete chrysosporium provide insight into selective ligninolysis.</title>
        <authorList>
            <person name="Fernandez-Fueyo E."/>
            <person name="Ruiz-Duenas F.J."/>
            <person name="Ferreira P."/>
            <person name="Floudas D."/>
            <person name="Hibbett D.S."/>
            <person name="Canessa P."/>
            <person name="Larrondo L.F."/>
            <person name="James T.Y."/>
            <person name="Seelenfreund D."/>
            <person name="Lobos S."/>
            <person name="Polanco R."/>
            <person name="Tello M."/>
            <person name="Honda Y."/>
            <person name="Watanabe T."/>
            <person name="Watanabe T."/>
            <person name="Ryu J.S."/>
            <person name="Kubicek C.P."/>
            <person name="Schmoll M."/>
            <person name="Gaskell J."/>
            <person name="Hammel K.E."/>
            <person name="St John F.J."/>
            <person name="Vanden Wymelenberg A."/>
            <person name="Sabat G."/>
            <person name="Splinter BonDurant S."/>
            <person name="Syed K."/>
            <person name="Yadav J.S."/>
            <person name="Doddapaneni H."/>
            <person name="Subramanian V."/>
            <person name="Lavin J.L."/>
            <person name="Oguiza J.A."/>
            <person name="Perez G."/>
            <person name="Pisabarro A.G."/>
            <person name="Ramirez L."/>
            <person name="Santoyo F."/>
            <person name="Master E."/>
            <person name="Coutinho P.M."/>
            <person name="Henrissat B."/>
            <person name="Lombard V."/>
            <person name="Magnuson J.K."/>
            <person name="Kuees U."/>
            <person name="Hori C."/>
            <person name="Igarashi K."/>
            <person name="Samejima M."/>
            <person name="Held B.W."/>
            <person name="Barry K.W."/>
            <person name="LaButti K.M."/>
            <person name="Lapidus A."/>
            <person name="Lindquist E.A."/>
            <person name="Lucas S.M."/>
            <person name="Riley R."/>
            <person name="Salamov A.A."/>
            <person name="Hoffmeister D."/>
            <person name="Schwenk D."/>
            <person name="Hadar Y."/>
            <person name="Yarden O."/>
            <person name="de Vries R.P."/>
            <person name="Wiebenga A."/>
            <person name="Stenlid J."/>
            <person name="Eastwood D."/>
            <person name="Grigoriev I.V."/>
            <person name="Berka R.M."/>
            <person name="Blanchette R.A."/>
            <person name="Kersten P."/>
            <person name="Martinez A.T."/>
            <person name="Vicuna R."/>
            <person name="Cullen D."/>
        </authorList>
    </citation>
    <scope>NUCLEOTIDE SEQUENCE [LARGE SCALE GENOMIC DNA]</scope>
    <source>
        <strain evidence="2 3">B</strain>
    </source>
</reference>
<gene>
    <name evidence="2" type="ORF">CERSUDRAFT_115214</name>
</gene>
<sequence length="97" mass="10643">SSPFAPSPHASSSATPAPPGLWLVSMIGSPKAENEADLPTTSTARRQAKTKKHRPDRREFGGACDRCSKRKISCRDNDVSLTLRSACTRYARRHPDH</sequence>
<protein>
    <recommendedName>
        <fullName evidence="4">Zn(2)-C6 fungal-type domain-containing protein</fullName>
    </recommendedName>
</protein>
<keyword evidence="3" id="KW-1185">Reference proteome</keyword>
<dbReference type="EMBL" id="KB445798">
    <property type="protein sequence ID" value="EMD36259.1"/>
    <property type="molecule type" value="Genomic_DNA"/>
</dbReference>